<dbReference type="SUPFAM" id="SSF56112">
    <property type="entry name" value="Protein kinase-like (PK-like)"/>
    <property type="match status" value="1"/>
</dbReference>
<feature type="region of interest" description="Disordered" evidence="11">
    <location>
        <begin position="639"/>
        <end position="664"/>
    </location>
</feature>
<dbReference type="GO" id="GO:0004674">
    <property type="term" value="F:protein serine/threonine kinase activity"/>
    <property type="evidence" value="ECO:0007669"/>
    <property type="project" value="UniProtKB-KW"/>
</dbReference>
<evidence type="ECO:0000256" key="9">
    <source>
        <dbReference type="ARBA" id="ARBA00048679"/>
    </source>
</evidence>
<evidence type="ECO:0000256" key="5">
    <source>
        <dbReference type="ARBA" id="ARBA00022741"/>
    </source>
</evidence>
<dbReference type="InterPro" id="IPR011009">
    <property type="entry name" value="Kinase-like_dom_sf"/>
</dbReference>
<organism evidence="14 15">
    <name type="scientific">Claviceps pusilla</name>
    <dbReference type="NCBI Taxonomy" id="123648"/>
    <lineage>
        <taxon>Eukaryota</taxon>
        <taxon>Fungi</taxon>
        <taxon>Dikarya</taxon>
        <taxon>Ascomycota</taxon>
        <taxon>Pezizomycotina</taxon>
        <taxon>Sordariomycetes</taxon>
        <taxon>Hypocreomycetidae</taxon>
        <taxon>Hypocreales</taxon>
        <taxon>Clavicipitaceae</taxon>
        <taxon>Claviceps</taxon>
    </lineage>
</organism>
<evidence type="ECO:0000259" key="13">
    <source>
        <dbReference type="PROSITE" id="PS51285"/>
    </source>
</evidence>
<evidence type="ECO:0000256" key="2">
    <source>
        <dbReference type="ARBA" id="ARBA00022527"/>
    </source>
</evidence>
<dbReference type="Gene3D" id="1.10.510.10">
    <property type="entry name" value="Transferase(Phosphotransferase) domain 1"/>
    <property type="match status" value="2"/>
</dbReference>
<dbReference type="Pfam" id="PF00433">
    <property type="entry name" value="Pkinase_C"/>
    <property type="match status" value="1"/>
</dbReference>
<dbReference type="GO" id="GO:0005524">
    <property type="term" value="F:ATP binding"/>
    <property type="evidence" value="ECO:0007669"/>
    <property type="project" value="UniProtKB-UniRule"/>
</dbReference>
<dbReference type="AlphaFoldDB" id="A0A9P7T3K9"/>
<evidence type="ECO:0000256" key="4">
    <source>
        <dbReference type="ARBA" id="ARBA00022679"/>
    </source>
</evidence>
<dbReference type="InterPro" id="IPR000719">
    <property type="entry name" value="Prot_kinase_dom"/>
</dbReference>
<evidence type="ECO:0000256" key="3">
    <source>
        <dbReference type="ARBA" id="ARBA00022553"/>
    </source>
</evidence>
<dbReference type="PROSITE" id="PS00108">
    <property type="entry name" value="PROTEIN_KINASE_ST"/>
    <property type="match status" value="1"/>
</dbReference>
<comment type="catalytic activity">
    <reaction evidence="8">
        <text>L-threonyl-[protein] + ATP = O-phospho-L-threonyl-[protein] + ADP + H(+)</text>
        <dbReference type="Rhea" id="RHEA:46608"/>
        <dbReference type="Rhea" id="RHEA-COMP:11060"/>
        <dbReference type="Rhea" id="RHEA-COMP:11605"/>
        <dbReference type="ChEBI" id="CHEBI:15378"/>
        <dbReference type="ChEBI" id="CHEBI:30013"/>
        <dbReference type="ChEBI" id="CHEBI:30616"/>
        <dbReference type="ChEBI" id="CHEBI:61977"/>
        <dbReference type="ChEBI" id="CHEBI:456216"/>
        <dbReference type="EC" id="2.7.11.1"/>
    </reaction>
</comment>
<evidence type="ECO:0000256" key="11">
    <source>
        <dbReference type="SAM" id="MobiDB-lite"/>
    </source>
</evidence>
<dbReference type="PROSITE" id="PS50011">
    <property type="entry name" value="PROTEIN_KINASE_DOM"/>
    <property type="match status" value="1"/>
</dbReference>
<dbReference type="InterPro" id="IPR017892">
    <property type="entry name" value="Pkinase_C"/>
</dbReference>
<keyword evidence="3" id="KW-0597">Phosphoprotein</keyword>
<accession>A0A9P7T3K9</accession>
<dbReference type="Gene3D" id="3.30.200.20">
    <property type="entry name" value="Phosphorylase Kinase, domain 1"/>
    <property type="match status" value="2"/>
</dbReference>
<feature type="binding site" evidence="10">
    <location>
        <position position="291"/>
    </location>
    <ligand>
        <name>ATP</name>
        <dbReference type="ChEBI" id="CHEBI:30616"/>
    </ligand>
</feature>
<keyword evidence="6" id="KW-0418">Kinase</keyword>
<dbReference type="Pfam" id="PF00069">
    <property type="entry name" value="Pkinase"/>
    <property type="match status" value="2"/>
</dbReference>
<dbReference type="Proteomes" id="UP000748025">
    <property type="component" value="Unassembled WGS sequence"/>
</dbReference>
<feature type="region of interest" description="Disordered" evidence="11">
    <location>
        <begin position="13"/>
        <end position="59"/>
    </location>
</feature>
<dbReference type="PANTHER" id="PTHR24356:SF417">
    <property type="entry name" value="CELL CYCLE PROTEIN KINASE DBF2-RELATED"/>
    <property type="match status" value="1"/>
</dbReference>
<keyword evidence="5 10" id="KW-0547">Nucleotide-binding</keyword>
<dbReference type="SMART" id="SM00133">
    <property type="entry name" value="S_TK_X"/>
    <property type="match status" value="1"/>
</dbReference>
<evidence type="ECO:0000256" key="10">
    <source>
        <dbReference type="PROSITE-ProRule" id="PRU10141"/>
    </source>
</evidence>
<dbReference type="CDD" id="cd05600">
    <property type="entry name" value="STKc_Sid2p_like"/>
    <property type="match status" value="1"/>
</dbReference>
<evidence type="ECO:0000256" key="7">
    <source>
        <dbReference type="ARBA" id="ARBA00022840"/>
    </source>
</evidence>
<feature type="domain" description="Protein kinase" evidence="12">
    <location>
        <begin position="262"/>
        <end position="565"/>
    </location>
</feature>
<feature type="compositionally biased region" description="Polar residues" evidence="11">
    <location>
        <begin position="101"/>
        <end position="132"/>
    </location>
</feature>
<proteinExistence type="predicted"/>
<dbReference type="InterPro" id="IPR000961">
    <property type="entry name" value="AGC-kinase_C"/>
</dbReference>
<gene>
    <name evidence="14" type="ORF">E4U43_000845</name>
</gene>
<dbReference type="SMART" id="SM00220">
    <property type="entry name" value="S_TKc"/>
    <property type="match status" value="1"/>
</dbReference>
<dbReference type="OrthoDB" id="18472at2759"/>
<dbReference type="InterPro" id="IPR050236">
    <property type="entry name" value="Ser_Thr_kinase_AGC"/>
</dbReference>
<dbReference type="PROSITE" id="PS00107">
    <property type="entry name" value="PROTEIN_KINASE_ATP"/>
    <property type="match status" value="1"/>
</dbReference>
<evidence type="ECO:0000256" key="6">
    <source>
        <dbReference type="ARBA" id="ARBA00022777"/>
    </source>
</evidence>
<keyword evidence="4" id="KW-0808">Transferase</keyword>
<dbReference type="PANTHER" id="PTHR24356">
    <property type="entry name" value="SERINE/THREONINE-PROTEIN KINASE"/>
    <property type="match status" value="1"/>
</dbReference>
<sequence length="664" mass="75585">MASFMSNFFQGSKDKLAGDASTRPMTPTKKVNNNSFINPPSTPLGSPSKKTIPPGAHDLPTAFDSAMSLNSTALNTPVKLARPQSVITPLSPGRANAQPLDESSANVEESTVHKTASSTSPLKKQGQENTPPTFRLGLTDSPAQHNHAARSRQQLYATRDRPTTSHKKFNTSRGLTAEEREILQKPGIKRLVNVTQLYFLDYYFDLLTYVGSRQSRLAAFKAEFPPPPETDEQTHNQMWTKYTGRERANLRKRRVRLRQGDFQILTQVGQGGYGQVFLAQKKDTREVCALKVMSKKLLFKLDEVRHVLTERDILTTAQSDWLVRLLYSFQDDKSIYLAMEYVPGGDFRTLLNNTGVLSNRHARFYIAEMFCAVNALHELGYIHRDLKPENFLVDSTGHVKLTDFGLAAGVLAPSRIESMRVKLEEASETSVPFGKPMDQRTIAERRESYRNMRQNDVNYAKSIVGSPDYMAPEVLRGEEYDYTVDYWSLGCMLFEALTGFPPFAGATPDETWRNLKHWKEVLKRPVWEDPNYFLSNRTWNFITTCINSRARRFSNIQDIYAHQYFAEVDWESLRQTRAPFVPELDSETDAGYFDDFSNEADMAKYKEVHEKQQALETMADREDEMSKSLFVGFTFRHRKPATEDGGSPRKRIPISDNDTFGTML</sequence>
<feature type="region of interest" description="Disordered" evidence="11">
    <location>
        <begin position="89"/>
        <end position="173"/>
    </location>
</feature>
<evidence type="ECO:0000313" key="14">
    <source>
        <dbReference type="EMBL" id="KAG6017574.1"/>
    </source>
</evidence>
<dbReference type="GO" id="GO:0005816">
    <property type="term" value="C:spindle pole body"/>
    <property type="evidence" value="ECO:0007669"/>
    <property type="project" value="TreeGrafter"/>
</dbReference>
<dbReference type="CDD" id="cd21776">
    <property type="entry name" value="MobB_Sid2p-like"/>
    <property type="match status" value="1"/>
</dbReference>
<feature type="domain" description="AGC-kinase C-terminal" evidence="13">
    <location>
        <begin position="566"/>
        <end position="645"/>
    </location>
</feature>
<dbReference type="InterPro" id="IPR017441">
    <property type="entry name" value="Protein_kinase_ATP_BS"/>
</dbReference>
<keyword evidence="15" id="KW-1185">Reference proteome</keyword>
<reference evidence="14" key="1">
    <citation type="journal article" date="2020" name="bioRxiv">
        <title>Whole genome comparisons of ergot fungi reveals the divergence and evolution of species within the genus Claviceps are the result of varying mechanisms driving genome evolution and host range expansion.</title>
        <authorList>
            <person name="Wyka S.A."/>
            <person name="Mondo S.J."/>
            <person name="Liu M."/>
            <person name="Dettman J."/>
            <person name="Nalam V."/>
            <person name="Broders K.D."/>
        </authorList>
    </citation>
    <scope>NUCLEOTIDE SEQUENCE</scope>
    <source>
        <strain evidence="14">CCC 602</strain>
    </source>
</reference>
<keyword evidence="7 10" id="KW-0067">ATP-binding</keyword>
<evidence type="ECO:0000256" key="8">
    <source>
        <dbReference type="ARBA" id="ARBA00047899"/>
    </source>
</evidence>
<dbReference type="EC" id="2.7.11.1" evidence="1"/>
<evidence type="ECO:0000259" key="12">
    <source>
        <dbReference type="PROSITE" id="PS50011"/>
    </source>
</evidence>
<dbReference type="EMBL" id="SRPW01000126">
    <property type="protein sequence ID" value="KAG6017574.1"/>
    <property type="molecule type" value="Genomic_DNA"/>
</dbReference>
<name>A0A9P7T3K9_9HYPO</name>
<comment type="caution">
    <text evidence="14">The sequence shown here is derived from an EMBL/GenBank/DDBJ whole genome shotgun (WGS) entry which is preliminary data.</text>
</comment>
<keyword evidence="2" id="KW-0723">Serine/threonine-protein kinase</keyword>
<evidence type="ECO:0000313" key="15">
    <source>
        <dbReference type="Proteomes" id="UP000748025"/>
    </source>
</evidence>
<dbReference type="FunFam" id="3.30.200.20:FF:000109">
    <property type="entry name" value="Non-specific serine/threonine protein kinase"/>
    <property type="match status" value="1"/>
</dbReference>
<dbReference type="GO" id="GO:0035556">
    <property type="term" value="P:intracellular signal transduction"/>
    <property type="evidence" value="ECO:0007669"/>
    <property type="project" value="TreeGrafter"/>
</dbReference>
<dbReference type="FunFam" id="1.10.510.10:FF:000141">
    <property type="entry name" value="Non-specific serine/threonine protein kinase"/>
    <property type="match status" value="1"/>
</dbReference>
<dbReference type="FunFam" id="1.10.510.10:FF:000319">
    <property type="entry name" value="Non-specific serine/threonine protein kinase"/>
    <property type="match status" value="1"/>
</dbReference>
<comment type="catalytic activity">
    <reaction evidence="9">
        <text>L-seryl-[protein] + ATP = O-phospho-L-seryl-[protein] + ADP + H(+)</text>
        <dbReference type="Rhea" id="RHEA:17989"/>
        <dbReference type="Rhea" id="RHEA-COMP:9863"/>
        <dbReference type="Rhea" id="RHEA-COMP:11604"/>
        <dbReference type="ChEBI" id="CHEBI:15378"/>
        <dbReference type="ChEBI" id="CHEBI:29999"/>
        <dbReference type="ChEBI" id="CHEBI:30616"/>
        <dbReference type="ChEBI" id="CHEBI:83421"/>
        <dbReference type="ChEBI" id="CHEBI:456216"/>
        <dbReference type="EC" id="2.7.11.1"/>
    </reaction>
</comment>
<dbReference type="InterPro" id="IPR008271">
    <property type="entry name" value="Ser/Thr_kinase_AS"/>
</dbReference>
<protein>
    <recommendedName>
        <fullName evidence="1">non-specific serine/threonine protein kinase</fullName>
        <ecNumber evidence="1">2.7.11.1</ecNumber>
    </recommendedName>
</protein>
<dbReference type="PROSITE" id="PS51285">
    <property type="entry name" value="AGC_KINASE_CTER"/>
    <property type="match status" value="1"/>
</dbReference>
<feature type="compositionally biased region" description="Polar residues" evidence="11">
    <location>
        <begin position="23"/>
        <end position="49"/>
    </location>
</feature>
<evidence type="ECO:0000256" key="1">
    <source>
        <dbReference type="ARBA" id="ARBA00012513"/>
    </source>
</evidence>